<accession>A0ABP9VQM0</accession>
<dbReference type="Gene3D" id="3.40.50.880">
    <property type="match status" value="1"/>
</dbReference>
<gene>
    <name evidence="3" type="ORF">Rcae01_01976</name>
</gene>
<dbReference type="InterPro" id="IPR029010">
    <property type="entry name" value="ThuA-like"/>
</dbReference>
<evidence type="ECO:0000313" key="4">
    <source>
        <dbReference type="Proteomes" id="UP001416858"/>
    </source>
</evidence>
<feature type="chain" id="PRO_5047439590" description="ThuA-like domain-containing protein" evidence="1">
    <location>
        <begin position="22"/>
        <end position="255"/>
    </location>
</feature>
<dbReference type="Proteomes" id="UP001416858">
    <property type="component" value="Unassembled WGS sequence"/>
</dbReference>
<proteinExistence type="predicted"/>
<comment type="caution">
    <text evidence="3">The sequence shown here is derived from an EMBL/GenBank/DDBJ whole genome shotgun (WGS) entry which is preliminary data.</text>
</comment>
<evidence type="ECO:0000259" key="2">
    <source>
        <dbReference type="Pfam" id="PF06283"/>
    </source>
</evidence>
<feature type="signal peptide" evidence="1">
    <location>
        <begin position="1"/>
        <end position="21"/>
    </location>
</feature>
<name>A0ABP9VQM0_9BACT</name>
<organism evidence="3 4">
    <name type="scientific">Novipirellula caenicola</name>
    <dbReference type="NCBI Taxonomy" id="1536901"/>
    <lineage>
        <taxon>Bacteria</taxon>
        <taxon>Pseudomonadati</taxon>
        <taxon>Planctomycetota</taxon>
        <taxon>Planctomycetia</taxon>
        <taxon>Pirellulales</taxon>
        <taxon>Pirellulaceae</taxon>
        <taxon>Novipirellula</taxon>
    </lineage>
</organism>
<evidence type="ECO:0000256" key="1">
    <source>
        <dbReference type="SAM" id="SignalP"/>
    </source>
</evidence>
<keyword evidence="4" id="KW-1185">Reference proteome</keyword>
<dbReference type="SUPFAM" id="SSF52317">
    <property type="entry name" value="Class I glutamine amidotransferase-like"/>
    <property type="match status" value="1"/>
</dbReference>
<dbReference type="InterPro" id="IPR029062">
    <property type="entry name" value="Class_I_gatase-like"/>
</dbReference>
<dbReference type="Pfam" id="PF06283">
    <property type="entry name" value="ThuA"/>
    <property type="match status" value="1"/>
</dbReference>
<keyword evidence="1" id="KW-0732">Signal</keyword>
<protein>
    <recommendedName>
        <fullName evidence="2">ThuA-like domain-containing protein</fullName>
    </recommendedName>
</protein>
<evidence type="ECO:0000313" key="3">
    <source>
        <dbReference type="EMBL" id="GAA5506523.1"/>
    </source>
</evidence>
<dbReference type="EMBL" id="BAABRO010000003">
    <property type="protein sequence ID" value="GAA5506523.1"/>
    <property type="molecule type" value="Genomic_DNA"/>
</dbReference>
<reference evidence="3 4" key="1">
    <citation type="submission" date="2024-02" db="EMBL/GenBank/DDBJ databases">
        <title>Rhodopirellula caenicola NBRC 110016.</title>
        <authorList>
            <person name="Ichikawa N."/>
            <person name="Katano-Makiyama Y."/>
            <person name="Hidaka K."/>
        </authorList>
    </citation>
    <scope>NUCLEOTIDE SEQUENCE [LARGE SCALE GENOMIC DNA]</scope>
    <source>
        <strain evidence="3 4">NBRC 110016</strain>
    </source>
</reference>
<feature type="domain" description="ThuA-like" evidence="2">
    <location>
        <begin position="61"/>
        <end position="246"/>
    </location>
</feature>
<dbReference type="RefSeq" id="WP_345683457.1">
    <property type="nucleotide sequence ID" value="NZ_BAABRO010000003.1"/>
</dbReference>
<sequence length="255" mass="28335">MSLRTLLWLLLPVCVAAPVLAEQPHVVMLIAEREYETDQTLPKFAEQHLQDRYRTTMVFAKPDDKNTLDGIDAVKDADVLLISVRRRALPESQLDLIRDYVASGKPVIGIRTANHAFSLRKEEPPAGHDQWIDWDAKVFGGSYTNHYGNDLKAKVTFRSDGAIPKTLLDGIRTQPFFAGGSLYKVAPLAEAAVVLMDGKVEGQGSEPVAWTFTRADGGKSFYTSLGHRDDFAGDVLPTLLKNAIRWSLEESKIKK</sequence>